<proteinExistence type="predicted"/>
<gene>
    <name evidence="4" type="primary">sprA</name>
    <name evidence="4" type="ORF">RM519_12145</name>
</gene>
<keyword evidence="5" id="KW-1185">Reference proteome</keyword>
<feature type="compositionally biased region" description="Polar residues" evidence="1">
    <location>
        <begin position="1132"/>
        <end position="1153"/>
    </location>
</feature>
<comment type="caution">
    <text evidence="4">The sequence shown here is derived from an EMBL/GenBank/DDBJ whole genome shotgun (WGS) entry which is preliminary data.</text>
</comment>
<feature type="signal peptide" evidence="2">
    <location>
        <begin position="1"/>
        <end position="24"/>
    </location>
</feature>
<organism evidence="4 5">
    <name type="scientific">Urechidicola vernalis</name>
    <dbReference type="NCBI Taxonomy" id="3075600"/>
    <lineage>
        <taxon>Bacteria</taxon>
        <taxon>Pseudomonadati</taxon>
        <taxon>Bacteroidota</taxon>
        <taxon>Flavobacteriia</taxon>
        <taxon>Flavobacteriales</taxon>
        <taxon>Flavobacteriaceae</taxon>
        <taxon>Urechidicola</taxon>
    </lineage>
</organism>
<accession>A0ABU2Y717</accession>
<dbReference type="RefSeq" id="WP_311594088.1">
    <property type="nucleotide sequence ID" value="NZ_JAVRHV010000007.1"/>
</dbReference>
<feature type="domain" description="Gliding motility protein SprA N-terminal" evidence="3">
    <location>
        <begin position="1101"/>
        <end position="1594"/>
    </location>
</feature>
<dbReference type="Proteomes" id="UP001252186">
    <property type="component" value="Unassembled WGS sequence"/>
</dbReference>
<protein>
    <submittedName>
        <fullName evidence="4">Cell surface protein SprA</fullName>
    </submittedName>
</protein>
<feature type="domain" description="Gliding motility protein SprA N-terminal" evidence="3">
    <location>
        <begin position="84"/>
        <end position="364"/>
    </location>
</feature>
<dbReference type="InterPro" id="IPR025684">
    <property type="entry name" value="SprA_N_dom"/>
</dbReference>
<evidence type="ECO:0000313" key="5">
    <source>
        <dbReference type="Proteomes" id="UP001252186"/>
    </source>
</evidence>
<evidence type="ECO:0000256" key="1">
    <source>
        <dbReference type="SAM" id="MobiDB-lite"/>
    </source>
</evidence>
<dbReference type="Pfam" id="PF14349">
    <property type="entry name" value="SprA_N"/>
    <property type="match status" value="2"/>
</dbReference>
<keyword evidence="2" id="KW-0732">Signal</keyword>
<dbReference type="InterPro" id="IPR026377">
    <property type="entry name" value="Cell_surface_SprA"/>
</dbReference>
<evidence type="ECO:0000256" key="2">
    <source>
        <dbReference type="SAM" id="SignalP"/>
    </source>
</evidence>
<feature type="chain" id="PRO_5045096186" evidence="2">
    <location>
        <begin position="25"/>
        <end position="2364"/>
    </location>
</feature>
<reference evidence="4 5" key="1">
    <citation type="submission" date="2023-09" db="EMBL/GenBank/DDBJ databases">
        <authorList>
            <person name="Rey-Velasco X."/>
        </authorList>
    </citation>
    <scope>NUCLEOTIDE SEQUENCE [LARGE SCALE GENOMIC DNA]</scope>
    <source>
        <strain evidence="4 5">P050</strain>
    </source>
</reference>
<evidence type="ECO:0000313" key="4">
    <source>
        <dbReference type="EMBL" id="MDT0554003.1"/>
    </source>
</evidence>
<feature type="region of interest" description="Disordered" evidence="1">
    <location>
        <begin position="1132"/>
        <end position="1156"/>
    </location>
</feature>
<sequence length="2364" mass="268380">MKKNTLISNFVVLFLLSFFTQLDAFSQIPPSPTPTPTPQQQDTVIVVRDSIPYNFKNSQDGSLFLNSPKTYEVTYDSELQMYVIREKIGDYYVSTPKYMTFSEYREYRLKQDMLGHYKDKLSAIGGKTAGAEEAQKNLLPTYYVNSSFFESLFGGNSIEVNPSGNIEVKLGILSQNIENPQISERNRKNTTFDFDQQITASINAKVGTRLGITANYDTQASFDFQNQIKLEYTPTEDDIIQKIEVGNVSMPISNSLITGAQSLFGAKTELQFGKTKVTAVYAEQKSQTRTVAAEGGATLNEFELRATDYDANRHFFLSQAFRDNYDKALELLPLVNSQINITRMEVWVTNRQASTIDFRNIVAMADLAENDPTNIGGSNINPSPGVHQDPSNGSNDLVNMMTLTNPVRKIATVPTAVAPYGVQQGRDYSVLENARKLTPGEYKVNQQLGFISLNRRLGDSDVLAVAYEYTISGSDKVFKVGELTTDGIIAPDNLVVKLLRSEIINTDVPVWDLMMKNIYSLGAYQMTRDGFRFELLYRDDANGVSTNMLQNAQSTGVSERTLMNIFNIDKLDQNEFAIPEGDGYFDYVEGITVDSNQGYVIFPTVQPFGESLDPILTDPDDEIYIFDELYTYTQSQARNNYQNKDKYFLKGYYRSEGAGGIPLGAYNVPQGSVTVTTGGRQLVEGIDYVVDYVAGRVEIIDPSLEASNAPIEVSVENNSVFNLQSKSFFGVDVEHKFSDKFIGGATFLNLKERPLTQKTNFNSEPINNTILGLRADYGSEMPIFTKWVNKLPNMDTDVASNFSVRGDFAYLLPGSPKQVEEGGEAVSYIDDFEGAQIPLELKSPLQWYLASTPQGQTQFDFGGDDLDLDYGKKRSKLGWYIIDQLFYGSSSLQPDNIDDTELSRAEVRRIRYEELFPEQDLDITQSSIVRTLDLSFYPSERGSYNYDTNNVGGDGKFIDPEERWAGVTRPLTVTNFEQANIEYIQFWMLDPYPHYSITTEEGLPVGVNPQDPSNQVGELYFNLGNVSEDVLKDGRKMYENGLPENGGTDNTDPSIWGKIPTGQSLQYTFDTSDTSRLNQDIGYDGLNDEEEANMFGTTFGVDPSSDNYRYFRGTEYDAQDASILTRYKDYNNSQGNSPTASLSGESYPTSATTYPDVEDIDKDQTMSSVESYYQYKVSLNASDLIVGRNNIVDEKNVSVTLDDGSRKDFRWLQFRIPINTPDEVINGMSGFNSVRFMRMFMTRFKMPVVLRFGELQLVRGDWRRYTKVIDEMDNPNPPDLTPQQLADFQVGVVSIEQNASRTPIPYVVPPGIERERLQGSTRIQLQNEQSISVKVLNLDSEQTRMVYKNTNFDMRMYKRLKMFVHAEGLQGEASLMDDEFHAILRIGSDLIDNYYEISYPLKVTPFTATSPEEIWPNDLDIILEELGRLKLQRYEDGVPPNEIYPAYSPILPDEEYQIRVKGNPSLSNARTLMLGVKNTTNHNQSAELWFNELRVSEFDNDSGWATVVSADANFADFADISMTGRMETIGFGGIEQRVNERSQEDSQLYDLVTNVNVGKLLPQTAGIQIPLNYSISEEFHDPKYDPQYQDVLYDDAKDVNPNSDKSRDQTKRKSISLINVRKERTNSNPDKKPQFYDVENLSVSYAYNEMEHKDYNVEKFLDQNVRASANYNYAFQPKSIEPFTNWGFITKSKYLRFIKDFNLNLLPSSVSVNSNIVRSYNEQKSRSLVEGLPELPTLTQRNFMFNWDYNIAYNLTKSMQFNFRALNGYVYDDFDANGDLTLFDNFFTVGRPDHYHQTLNGTYQIPIDKIPYLDFLRADYAFTTDYDWQAASQSYVEQIGNIVQNANTQNLSVDGDFEKLYRTVGLTKLFAKKSNASTQRNSSVPLKPGEQAPPPPKRTSNKNKPGFKQIAGDLVMMVKKARVTYTENNGIFLPGYVPELGFLGRDNYSGSLAPTLGFVFGSQVDIRNKALENGWLVSRNINYQDGTEDDPYFSRNYIQTHFNKFDVMINVRPIRDLEIEIFANKIYTKSVTQQIDVVNDLFNSSTYFQENPISEYGNFSMSFNMIKTAFGEDSDELFQEFKDNRAVISQRLADDNNVPIDGYGPNSQQVMLPAFVSAYSGKNASSVNMNAFRDNPMPNWNLTYKGLMRLDWFRQNFQSFSISHGYRSAYSITNYTNNLLYDQNDPFGEVDISGNYFNEKLYTNVNVIEEFSPLVQVDLKMRNSLSLKAEIRKDRALNMNFNNNTLTEIKGKEYVIGMGYRIRDLKVRYKFDGKNQTIKGDLNLRADLSLRDNLTLIRDIDKDNEQITGGQKLFSLRFLADYALSRNLTGSVYYDQNSSRYAISTSFPRNSFSAGIMLRYNLGN</sequence>
<dbReference type="NCBIfam" id="TIGR04189">
    <property type="entry name" value="surface_SprA"/>
    <property type="match status" value="1"/>
</dbReference>
<feature type="region of interest" description="Disordered" evidence="1">
    <location>
        <begin position="1876"/>
        <end position="1906"/>
    </location>
</feature>
<evidence type="ECO:0000259" key="3">
    <source>
        <dbReference type="Pfam" id="PF14349"/>
    </source>
</evidence>
<name>A0ABU2Y717_9FLAO</name>
<dbReference type="EMBL" id="JAVRHV010000007">
    <property type="protein sequence ID" value="MDT0554003.1"/>
    <property type="molecule type" value="Genomic_DNA"/>
</dbReference>